<evidence type="ECO:0000256" key="6">
    <source>
        <dbReference type="SAM" id="Phobius"/>
    </source>
</evidence>
<reference evidence="8 9" key="1">
    <citation type="journal article" date="2008" name="Chem. Biol. Interact.">
        <title>Extending the Bacillus cereus group genomics to putative food-borne pathogens of different toxicity.</title>
        <authorList>
            <person name="Lapidus A."/>
            <person name="Goltsman E."/>
            <person name="Auger S."/>
            <person name="Galleron N."/>
            <person name="Segurens B."/>
            <person name="Dossat C."/>
            <person name="Land M.L."/>
            <person name="Broussolle V."/>
            <person name="Brillard J."/>
            <person name="Guinebretiere M.H."/>
            <person name="Sanchis V."/>
            <person name="Nguen-The C."/>
            <person name="Lereclus D."/>
            <person name="Richardson P."/>
            <person name="Wincker P."/>
            <person name="Weissenbach J."/>
            <person name="Ehrlich S.D."/>
            <person name="Sorokin A."/>
        </authorList>
    </citation>
    <scope>NUCLEOTIDE SEQUENCE [LARGE SCALE GENOMIC DNA]</scope>
    <source>
        <strain evidence="9">DSM 22905 / CIP 110041 / 391-98 / NVH 391-98</strain>
    </source>
</reference>
<dbReference type="HOGENOM" id="CLU_016455_2_1_9"/>
<dbReference type="RefSeq" id="WP_011983751.1">
    <property type="nucleotide sequence ID" value="NC_009674.1"/>
</dbReference>
<feature type="region of interest" description="Disordered" evidence="5">
    <location>
        <begin position="346"/>
        <end position="388"/>
    </location>
</feature>
<dbReference type="GO" id="GO:0071555">
    <property type="term" value="P:cell wall organization"/>
    <property type="evidence" value="ECO:0007669"/>
    <property type="project" value="UniProtKB-KW"/>
</dbReference>
<feature type="compositionally biased region" description="Basic and acidic residues" evidence="5">
    <location>
        <begin position="346"/>
        <end position="362"/>
    </location>
</feature>
<evidence type="ECO:0000256" key="2">
    <source>
        <dbReference type="ARBA" id="ARBA00022692"/>
    </source>
</evidence>
<dbReference type="PANTHER" id="PTHR33392:SF3">
    <property type="entry name" value="POLYISOPRENYL-TEICHOIC ACID--PEPTIDOGLYCAN TEICHOIC ACID TRANSFERASE TAGT"/>
    <property type="match status" value="1"/>
</dbReference>
<evidence type="ECO:0000259" key="7">
    <source>
        <dbReference type="Pfam" id="PF03816"/>
    </source>
</evidence>
<dbReference type="Proteomes" id="UP000002300">
    <property type="component" value="Chromosome"/>
</dbReference>
<dbReference type="Gene3D" id="3.40.630.190">
    <property type="entry name" value="LCP protein"/>
    <property type="match status" value="1"/>
</dbReference>
<feature type="transmembrane region" description="Helical" evidence="6">
    <location>
        <begin position="25"/>
        <end position="45"/>
    </location>
</feature>
<dbReference type="FunFam" id="3.40.630.190:FF:000001">
    <property type="entry name" value="LytR family transcriptional regulator"/>
    <property type="match status" value="1"/>
</dbReference>
<evidence type="ECO:0000256" key="4">
    <source>
        <dbReference type="ARBA" id="ARBA00022989"/>
    </source>
</evidence>
<dbReference type="InterPro" id="IPR004474">
    <property type="entry name" value="LytR_CpsA_psr"/>
</dbReference>
<protein>
    <submittedName>
        <fullName evidence="8">Cell envelope-related transcriptional attenuator</fullName>
    </submittedName>
</protein>
<gene>
    <name evidence="8" type="ordered locus">Bcer98_0648</name>
</gene>
<keyword evidence="9" id="KW-1185">Reference proteome</keyword>
<evidence type="ECO:0000256" key="1">
    <source>
        <dbReference type="ARBA" id="ARBA00006068"/>
    </source>
</evidence>
<organism evidence="8 9">
    <name type="scientific">Bacillus cytotoxicus (strain DSM 22905 / CIP 110041 / 391-98 / NVH 391-98)</name>
    <dbReference type="NCBI Taxonomy" id="315749"/>
    <lineage>
        <taxon>Bacteria</taxon>
        <taxon>Bacillati</taxon>
        <taxon>Bacillota</taxon>
        <taxon>Bacilli</taxon>
        <taxon>Bacillales</taxon>
        <taxon>Bacillaceae</taxon>
        <taxon>Bacillus</taxon>
        <taxon>Bacillus cereus group</taxon>
    </lineage>
</organism>
<dbReference type="eggNOG" id="COG1316">
    <property type="taxonomic scope" value="Bacteria"/>
</dbReference>
<sequence length="388" mass="43167">MDQNPSLQENTRSNTKKKGKKKTKIIISALLLFLIIGGGYTWFLVNKASSAVRNAAHDLARGNKSDLRDKAVKPITNNVSVLIMGVDESDVRGKEYGNAIRTDALLLATFNKDSKTVKLLSIPRDTYTYIPVEKKKDKITHAHAYGSAKNGKNGGPQASIDAVEKLLHVPVDYFVKFNFKSFMKIVDDLGGIKVDVPVEFTEQDSNDNPDAIHLKKGVQKLNSEEALALARTRHIDSDAMRGQRQQLVIEAILKKLTSVGSVTKVGNIIDDINGQFVTNLTFDDMLSFYKYGSDSTLEKLQIEGTDCYMAKGDDTCSKSAGGGRIYYYKPDEKNLKSLTNELREHLGLPAYTKKESDKKKQSNPEAEENQDSNHNENEEDTETESHNN</sequence>
<dbReference type="STRING" id="315749.Bcer98_0648"/>
<dbReference type="OrthoDB" id="27330at2"/>
<evidence type="ECO:0000313" key="8">
    <source>
        <dbReference type="EMBL" id="ABS20995.1"/>
    </source>
</evidence>
<keyword evidence="3" id="KW-0735">Signal-anchor</keyword>
<dbReference type="EMBL" id="CP000764">
    <property type="protein sequence ID" value="ABS20995.1"/>
    <property type="molecule type" value="Genomic_DNA"/>
</dbReference>
<accession>A7GLI7</accession>
<dbReference type="PANTHER" id="PTHR33392">
    <property type="entry name" value="POLYISOPRENYL-TEICHOIC ACID--PEPTIDOGLYCAN TEICHOIC ACID TRANSFERASE TAGU"/>
    <property type="match status" value="1"/>
</dbReference>
<evidence type="ECO:0000256" key="5">
    <source>
        <dbReference type="SAM" id="MobiDB-lite"/>
    </source>
</evidence>
<name>A7GLI7_BACCN</name>
<dbReference type="NCBIfam" id="TIGR00350">
    <property type="entry name" value="lytR_cpsA_psr"/>
    <property type="match status" value="1"/>
</dbReference>
<keyword evidence="4 6" id="KW-1133">Transmembrane helix</keyword>
<comment type="similarity">
    <text evidence="1">Belongs to the LytR/CpsA/Psr (LCP) family.</text>
</comment>
<keyword evidence="6" id="KW-0472">Membrane</keyword>
<dbReference type="InterPro" id="IPR050922">
    <property type="entry name" value="LytR/CpsA/Psr_CW_biosynth"/>
</dbReference>
<proteinExistence type="inferred from homology"/>
<dbReference type="GeneID" id="33896028"/>
<evidence type="ECO:0000256" key="3">
    <source>
        <dbReference type="ARBA" id="ARBA00022968"/>
    </source>
</evidence>
<keyword evidence="2 6" id="KW-0812">Transmembrane</keyword>
<dbReference type="Pfam" id="PF03816">
    <property type="entry name" value="LytR_cpsA_psr"/>
    <property type="match status" value="1"/>
</dbReference>
<dbReference type="KEGG" id="bcy:Bcer98_0648"/>
<evidence type="ECO:0000313" key="9">
    <source>
        <dbReference type="Proteomes" id="UP000002300"/>
    </source>
</evidence>
<dbReference type="AlphaFoldDB" id="A7GLI7"/>
<feature type="domain" description="Cell envelope-related transcriptional attenuator" evidence="7">
    <location>
        <begin position="101"/>
        <end position="257"/>
    </location>
</feature>